<evidence type="ECO:0000256" key="1">
    <source>
        <dbReference type="SAM" id="SignalP"/>
    </source>
</evidence>
<evidence type="ECO:0008006" key="4">
    <source>
        <dbReference type="Google" id="ProtNLM"/>
    </source>
</evidence>
<feature type="signal peptide" evidence="1">
    <location>
        <begin position="1"/>
        <end position="26"/>
    </location>
</feature>
<keyword evidence="3" id="KW-1185">Reference proteome</keyword>
<protein>
    <recommendedName>
        <fullName evidence="4">Outer membrane protein beta-barrel family protein</fullName>
    </recommendedName>
</protein>
<dbReference type="RefSeq" id="WP_265790152.1">
    <property type="nucleotide sequence ID" value="NZ_BAABRS010000003.1"/>
</dbReference>
<reference evidence="2 3" key="1">
    <citation type="submission" date="2021-11" db="EMBL/GenBank/DDBJ databases">
        <title>Aliifidinibius sp. nov., a new bacterium isolated from saline soil.</title>
        <authorList>
            <person name="Galisteo C."/>
            <person name="De La Haba R."/>
            <person name="Sanchez-Porro C."/>
            <person name="Ventosa A."/>
        </authorList>
    </citation>
    <scope>NUCLEOTIDE SEQUENCE [LARGE SCALE GENOMIC DNA]</scope>
    <source>
        <strain evidence="2 3">KACC 190600</strain>
    </source>
</reference>
<gene>
    <name evidence="2" type="ORF">LQ318_11135</name>
</gene>
<keyword evidence="1" id="KW-0732">Signal</keyword>
<name>A0ABT3Q050_9BACT</name>
<evidence type="ECO:0000313" key="3">
    <source>
        <dbReference type="Proteomes" id="UP001207337"/>
    </source>
</evidence>
<dbReference type="Proteomes" id="UP001207337">
    <property type="component" value="Unassembled WGS sequence"/>
</dbReference>
<accession>A0ABT3Q050</accession>
<comment type="caution">
    <text evidence="2">The sequence shown here is derived from an EMBL/GenBank/DDBJ whole genome shotgun (WGS) entry which is preliminary data.</text>
</comment>
<evidence type="ECO:0000313" key="2">
    <source>
        <dbReference type="EMBL" id="MCW9713457.1"/>
    </source>
</evidence>
<feature type="chain" id="PRO_5046429144" description="Outer membrane protein beta-barrel family protein" evidence="1">
    <location>
        <begin position="27"/>
        <end position="174"/>
    </location>
</feature>
<dbReference type="EMBL" id="JAJNDC010000003">
    <property type="protein sequence ID" value="MCW9713457.1"/>
    <property type="molecule type" value="Genomic_DNA"/>
</dbReference>
<organism evidence="2 3">
    <name type="scientific">Fodinibius salicampi</name>
    <dbReference type="NCBI Taxonomy" id="1920655"/>
    <lineage>
        <taxon>Bacteria</taxon>
        <taxon>Pseudomonadati</taxon>
        <taxon>Balneolota</taxon>
        <taxon>Balneolia</taxon>
        <taxon>Balneolales</taxon>
        <taxon>Balneolaceae</taxon>
        <taxon>Fodinibius</taxon>
    </lineage>
</organism>
<sequence length="174" mass="19855">MKKTWIFTFISTFVLLFIGMSSVAEAQLREDVNRSSALTGSVIKQNPSKDANLGNLFNMQMDHSYSMMFSSFGGQMQNMNAYTNTMRFFFSEDLTGRVDLSLLHSPFGNNNFMSNNNGMDTQLLIRNAELNYQINENSNISIHFQQLPQDYGYSPWGMGPRSRHSLNSGHFIFD</sequence>
<proteinExistence type="predicted"/>